<accession>A0ABW0NQ03</accession>
<protein>
    <submittedName>
        <fullName evidence="12">Vitamin K epoxide reductase family protein</fullName>
    </submittedName>
</protein>
<evidence type="ECO:0000256" key="1">
    <source>
        <dbReference type="ARBA" id="ARBA00004141"/>
    </source>
</evidence>
<feature type="transmembrane region" description="Helical" evidence="10">
    <location>
        <begin position="78"/>
        <end position="96"/>
    </location>
</feature>
<dbReference type="CDD" id="cd12922">
    <property type="entry name" value="VKOR_5"/>
    <property type="match status" value="1"/>
</dbReference>
<feature type="transmembrane region" description="Helical" evidence="10">
    <location>
        <begin position="12"/>
        <end position="31"/>
    </location>
</feature>
<organism evidence="12 13">
    <name type="scientific">Lysinimonas soli</name>
    <dbReference type="NCBI Taxonomy" id="1074233"/>
    <lineage>
        <taxon>Bacteria</taxon>
        <taxon>Bacillati</taxon>
        <taxon>Actinomycetota</taxon>
        <taxon>Actinomycetes</taxon>
        <taxon>Micrococcales</taxon>
        <taxon>Microbacteriaceae</taxon>
        <taxon>Lysinimonas</taxon>
    </lineage>
</organism>
<reference evidence="13" key="1">
    <citation type="journal article" date="2019" name="Int. J. Syst. Evol. Microbiol.">
        <title>The Global Catalogue of Microorganisms (GCM) 10K type strain sequencing project: providing services to taxonomists for standard genome sequencing and annotation.</title>
        <authorList>
            <consortium name="The Broad Institute Genomics Platform"/>
            <consortium name="The Broad Institute Genome Sequencing Center for Infectious Disease"/>
            <person name="Wu L."/>
            <person name="Ma J."/>
        </authorList>
    </citation>
    <scope>NUCLEOTIDE SEQUENCE [LARGE SCALE GENOMIC DNA]</scope>
    <source>
        <strain evidence="13">CGMCC 4.6997</strain>
    </source>
</reference>
<comment type="subcellular location">
    <subcellularLocation>
        <location evidence="1">Membrane</location>
        <topology evidence="1">Multi-pass membrane protein</topology>
    </subcellularLocation>
</comment>
<keyword evidence="6" id="KW-0560">Oxidoreductase</keyword>
<evidence type="ECO:0000259" key="11">
    <source>
        <dbReference type="SMART" id="SM00756"/>
    </source>
</evidence>
<dbReference type="Proteomes" id="UP001596039">
    <property type="component" value="Unassembled WGS sequence"/>
</dbReference>
<evidence type="ECO:0000313" key="13">
    <source>
        <dbReference type="Proteomes" id="UP001596039"/>
    </source>
</evidence>
<evidence type="ECO:0000256" key="2">
    <source>
        <dbReference type="ARBA" id="ARBA00006214"/>
    </source>
</evidence>
<gene>
    <name evidence="12" type="ORF">ACFPJ4_07790</name>
</gene>
<dbReference type="InterPro" id="IPR012932">
    <property type="entry name" value="VKOR"/>
</dbReference>
<feature type="transmembrane region" description="Helical" evidence="10">
    <location>
        <begin position="127"/>
        <end position="151"/>
    </location>
</feature>
<keyword evidence="3 10" id="KW-0812">Transmembrane</keyword>
<keyword evidence="9" id="KW-0676">Redox-active center</keyword>
<feature type="domain" description="Vitamin K epoxide reductase" evidence="11">
    <location>
        <begin position="14"/>
        <end position="155"/>
    </location>
</feature>
<evidence type="ECO:0000256" key="5">
    <source>
        <dbReference type="ARBA" id="ARBA00022989"/>
    </source>
</evidence>
<evidence type="ECO:0000256" key="9">
    <source>
        <dbReference type="ARBA" id="ARBA00023284"/>
    </source>
</evidence>
<dbReference type="InterPro" id="IPR041714">
    <property type="entry name" value="VKOR_Actinobacteria"/>
</dbReference>
<dbReference type="EMBL" id="JBHSMG010000002">
    <property type="protein sequence ID" value="MFC5502137.1"/>
    <property type="molecule type" value="Genomic_DNA"/>
</dbReference>
<dbReference type="RefSeq" id="WP_386739839.1">
    <property type="nucleotide sequence ID" value="NZ_JBHSMG010000002.1"/>
</dbReference>
<keyword evidence="5 10" id="KW-1133">Transmembrane helix</keyword>
<evidence type="ECO:0000256" key="3">
    <source>
        <dbReference type="ARBA" id="ARBA00022692"/>
    </source>
</evidence>
<evidence type="ECO:0000256" key="8">
    <source>
        <dbReference type="ARBA" id="ARBA00023157"/>
    </source>
</evidence>
<dbReference type="SMART" id="SM00756">
    <property type="entry name" value="VKc"/>
    <property type="match status" value="1"/>
</dbReference>
<comment type="similarity">
    <text evidence="2">Belongs to the VKOR family.</text>
</comment>
<dbReference type="Pfam" id="PF07884">
    <property type="entry name" value="VKOR"/>
    <property type="match status" value="1"/>
</dbReference>
<keyword evidence="4" id="KW-0874">Quinone</keyword>
<evidence type="ECO:0000313" key="12">
    <source>
        <dbReference type="EMBL" id="MFC5502137.1"/>
    </source>
</evidence>
<keyword evidence="13" id="KW-1185">Reference proteome</keyword>
<evidence type="ECO:0000256" key="7">
    <source>
        <dbReference type="ARBA" id="ARBA00023136"/>
    </source>
</evidence>
<comment type="caution">
    <text evidence="12">The sequence shown here is derived from an EMBL/GenBank/DDBJ whole genome shotgun (WGS) entry which is preliminary data.</text>
</comment>
<evidence type="ECO:0000256" key="10">
    <source>
        <dbReference type="SAM" id="Phobius"/>
    </source>
</evidence>
<name>A0ABW0NQ03_9MICO</name>
<evidence type="ECO:0000256" key="6">
    <source>
        <dbReference type="ARBA" id="ARBA00023002"/>
    </source>
</evidence>
<feature type="transmembrane region" description="Helical" evidence="10">
    <location>
        <begin position="172"/>
        <end position="193"/>
    </location>
</feature>
<sequence>MSESAPAARASRAPWLFPVVLIVTGAIGWFASFRLTLDKIQLLEHPAQQVDCNFSVLVQCERNIESWQGAVFGFPNPLIGLSAFIAPIAVGVALLAGARFARWFWIAFNAGVAGAMAFVIWLMAQSIFVLGTLCPYCMLTWSIVIPMFFAVTTRNAREGVFGTGLMRPGARFTRWLITADVVCYVIVGTIAQLRLSWIQSVFS</sequence>
<feature type="transmembrane region" description="Helical" evidence="10">
    <location>
        <begin position="103"/>
        <end position="121"/>
    </location>
</feature>
<keyword evidence="8" id="KW-1015">Disulfide bond</keyword>
<keyword evidence="7 10" id="KW-0472">Membrane</keyword>
<dbReference type="InterPro" id="IPR038354">
    <property type="entry name" value="VKOR_sf"/>
</dbReference>
<proteinExistence type="inferred from homology"/>
<evidence type="ECO:0000256" key="4">
    <source>
        <dbReference type="ARBA" id="ARBA00022719"/>
    </source>
</evidence>
<dbReference type="Gene3D" id="1.20.1440.130">
    <property type="entry name" value="VKOR domain"/>
    <property type="match status" value="1"/>
</dbReference>